<dbReference type="Pfam" id="PF22698">
    <property type="entry name" value="Semialdhyde_dhC_1"/>
    <property type="match status" value="1"/>
</dbReference>
<dbReference type="UniPathway" id="UPA00068">
    <property type="reaction ID" value="UER00108"/>
</dbReference>
<evidence type="ECO:0000256" key="4">
    <source>
        <dbReference type="ARBA" id="ARBA00023002"/>
    </source>
</evidence>
<dbReference type="SUPFAM" id="SSF55347">
    <property type="entry name" value="Glyceraldehyde-3-phosphate dehydrogenase-like, C-terminal domain"/>
    <property type="match status" value="1"/>
</dbReference>
<keyword evidence="1 5" id="KW-0055">Arginine biosynthesis</keyword>
<keyword evidence="2 5" id="KW-0028">Amino-acid biosynthesis</keyword>
<reference evidence="8 9" key="1">
    <citation type="submission" date="2018-10" db="EMBL/GenBank/DDBJ databases">
        <title>Genomic Encyclopedia of Type Strains, Phase IV (KMG-IV): sequencing the most valuable type-strain genomes for metagenomic binning, comparative biology and taxonomic classification.</title>
        <authorList>
            <person name="Goeker M."/>
        </authorList>
    </citation>
    <scope>NUCLEOTIDE SEQUENCE [LARGE SCALE GENOMIC DNA]</scope>
    <source>
        <strain evidence="8 9">DSM 4734</strain>
    </source>
</reference>
<keyword evidence="3 5" id="KW-0521">NADP</keyword>
<dbReference type="Gene3D" id="3.40.50.720">
    <property type="entry name" value="NAD(P)-binding Rossmann-like Domain"/>
    <property type="match status" value="1"/>
</dbReference>
<dbReference type="InterPro" id="IPR050085">
    <property type="entry name" value="AGPR"/>
</dbReference>
<comment type="caution">
    <text evidence="8">The sequence shown here is derived from an EMBL/GenBank/DDBJ whole genome shotgun (WGS) entry which is preliminary data.</text>
</comment>
<dbReference type="InterPro" id="IPR000706">
    <property type="entry name" value="AGPR_type-1"/>
</dbReference>
<dbReference type="GO" id="GO:0006526">
    <property type="term" value="P:L-arginine biosynthetic process"/>
    <property type="evidence" value="ECO:0007669"/>
    <property type="project" value="UniProtKB-UniRule"/>
</dbReference>
<dbReference type="NCBIfam" id="TIGR01850">
    <property type="entry name" value="argC"/>
    <property type="match status" value="1"/>
</dbReference>
<dbReference type="RefSeq" id="WP_121211740.1">
    <property type="nucleotide sequence ID" value="NZ_RBIM01000005.1"/>
</dbReference>
<dbReference type="GO" id="GO:0051287">
    <property type="term" value="F:NAD binding"/>
    <property type="evidence" value="ECO:0007669"/>
    <property type="project" value="InterPro"/>
</dbReference>
<dbReference type="EMBL" id="RBIM01000005">
    <property type="protein sequence ID" value="RKQ96149.1"/>
    <property type="molecule type" value="Genomic_DNA"/>
</dbReference>
<evidence type="ECO:0000259" key="7">
    <source>
        <dbReference type="SMART" id="SM00859"/>
    </source>
</evidence>
<comment type="pathway">
    <text evidence="5">Amino-acid biosynthesis; L-arginine biosynthesis; N(2)-acetyl-L-ornithine from L-glutamate: step 3/4.</text>
</comment>
<keyword evidence="4 5" id="KW-0560">Oxidoreductase</keyword>
<dbReference type="InterPro" id="IPR023013">
    <property type="entry name" value="AGPR_AS"/>
</dbReference>
<dbReference type="InterPro" id="IPR036291">
    <property type="entry name" value="NAD(P)-bd_dom_sf"/>
</dbReference>
<dbReference type="InterPro" id="IPR058924">
    <property type="entry name" value="AGPR_dimerisation_dom"/>
</dbReference>
<dbReference type="SUPFAM" id="SSF51735">
    <property type="entry name" value="NAD(P)-binding Rossmann-fold domains"/>
    <property type="match status" value="1"/>
</dbReference>
<dbReference type="AlphaFoldDB" id="A0A495D303"/>
<dbReference type="CDD" id="cd23936">
    <property type="entry name" value="AGPR_C_ARG5_6_like"/>
    <property type="match status" value="1"/>
</dbReference>
<comment type="similarity">
    <text evidence="5">Belongs to the NAGSA dehydrogenase family. Type 1 subfamily.</text>
</comment>
<dbReference type="SMART" id="SM00859">
    <property type="entry name" value="Semialdhyde_dh"/>
    <property type="match status" value="1"/>
</dbReference>
<dbReference type="InterPro" id="IPR000534">
    <property type="entry name" value="Semialdehyde_DH_NAD-bd"/>
</dbReference>
<name>A0A495D303_9PROT</name>
<dbReference type="Pfam" id="PF01118">
    <property type="entry name" value="Semialdhyde_dh"/>
    <property type="match status" value="1"/>
</dbReference>
<keyword evidence="5" id="KW-0963">Cytoplasm</keyword>
<sequence length="315" mass="32956">MSARRVGLVGARGHTGRELLRLIAGRDDLELVFASSREWAGKRVSEMAPEITTDLVFEALGPAAVGARDVDAVILALPNGAGAPFVAAISPDTVIVDLSADYRFDDDWVYGLPEIHGRDRLAGATRIANPGCYATAGQLAIAPLRGRLVGDAHVFGVSGYSGAGTTPSRKNDTAALADNLMPYALSGHLHEREMARHSGEGVRFSPHVAAFFRGIVATTHLTLDAPMTLAEVEALYARAYAGEALVTIIDGIPEVRDAALQPGAVIGGFTLDDSGRKLVVVTALDNLLKGAAVQAMQNLTLALGLPEGAYSSPPL</sequence>
<dbReference type="PROSITE" id="PS01224">
    <property type="entry name" value="ARGC"/>
    <property type="match status" value="1"/>
</dbReference>
<dbReference type="Gene3D" id="3.30.360.10">
    <property type="entry name" value="Dihydrodipicolinate Reductase, domain 2"/>
    <property type="match status" value="1"/>
</dbReference>
<dbReference type="OrthoDB" id="9801289at2"/>
<dbReference type="HAMAP" id="MF_00150">
    <property type="entry name" value="ArgC_type1"/>
    <property type="match status" value="1"/>
</dbReference>
<evidence type="ECO:0000256" key="2">
    <source>
        <dbReference type="ARBA" id="ARBA00022605"/>
    </source>
</evidence>
<dbReference type="GO" id="GO:0070401">
    <property type="term" value="F:NADP+ binding"/>
    <property type="evidence" value="ECO:0007669"/>
    <property type="project" value="InterPro"/>
</dbReference>
<dbReference type="PANTHER" id="PTHR32338:SF10">
    <property type="entry name" value="N-ACETYL-GAMMA-GLUTAMYL-PHOSPHATE REDUCTASE, CHLOROPLASTIC-RELATED"/>
    <property type="match status" value="1"/>
</dbReference>
<dbReference type="GO" id="GO:0005737">
    <property type="term" value="C:cytoplasm"/>
    <property type="evidence" value="ECO:0007669"/>
    <property type="project" value="UniProtKB-SubCell"/>
</dbReference>
<proteinExistence type="inferred from homology"/>
<accession>A0A495D303</accession>
<evidence type="ECO:0000256" key="6">
    <source>
        <dbReference type="PROSITE-ProRule" id="PRU10010"/>
    </source>
</evidence>
<evidence type="ECO:0000256" key="3">
    <source>
        <dbReference type="ARBA" id="ARBA00022857"/>
    </source>
</evidence>
<evidence type="ECO:0000313" key="8">
    <source>
        <dbReference type="EMBL" id="RKQ96149.1"/>
    </source>
</evidence>
<evidence type="ECO:0000256" key="1">
    <source>
        <dbReference type="ARBA" id="ARBA00022571"/>
    </source>
</evidence>
<dbReference type="Proteomes" id="UP000273675">
    <property type="component" value="Unassembled WGS sequence"/>
</dbReference>
<evidence type="ECO:0000256" key="5">
    <source>
        <dbReference type="HAMAP-Rule" id="MF_00150"/>
    </source>
</evidence>
<feature type="domain" description="Semialdehyde dehydrogenase NAD-binding" evidence="7">
    <location>
        <begin position="5"/>
        <end position="123"/>
    </location>
</feature>
<dbReference type="CDD" id="cd24149">
    <property type="entry name" value="AGPR_N_ARG5_6_like"/>
    <property type="match status" value="1"/>
</dbReference>
<dbReference type="EC" id="1.2.1.38" evidence="5"/>
<dbReference type="PANTHER" id="PTHR32338">
    <property type="entry name" value="N-ACETYL-GAMMA-GLUTAMYL-PHOSPHATE REDUCTASE, CHLOROPLASTIC-RELATED-RELATED"/>
    <property type="match status" value="1"/>
</dbReference>
<comment type="catalytic activity">
    <reaction evidence="5">
        <text>N-acetyl-L-glutamate 5-semialdehyde + phosphate + NADP(+) = N-acetyl-L-glutamyl 5-phosphate + NADPH + H(+)</text>
        <dbReference type="Rhea" id="RHEA:21588"/>
        <dbReference type="ChEBI" id="CHEBI:15378"/>
        <dbReference type="ChEBI" id="CHEBI:29123"/>
        <dbReference type="ChEBI" id="CHEBI:43474"/>
        <dbReference type="ChEBI" id="CHEBI:57783"/>
        <dbReference type="ChEBI" id="CHEBI:57936"/>
        <dbReference type="ChEBI" id="CHEBI:58349"/>
        <dbReference type="EC" id="1.2.1.38"/>
    </reaction>
</comment>
<evidence type="ECO:0000313" key="9">
    <source>
        <dbReference type="Proteomes" id="UP000273675"/>
    </source>
</evidence>
<organism evidence="8 9">
    <name type="scientific">Maricaulis maris</name>
    <dbReference type="NCBI Taxonomy" id="74318"/>
    <lineage>
        <taxon>Bacteria</taxon>
        <taxon>Pseudomonadati</taxon>
        <taxon>Pseudomonadota</taxon>
        <taxon>Alphaproteobacteria</taxon>
        <taxon>Maricaulales</taxon>
        <taxon>Maricaulaceae</taxon>
        <taxon>Maricaulis</taxon>
    </lineage>
</organism>
<protein>
    <recommendedName>
        <fullName evidence="5">N-acetyl-gamma-glutamyl-phosphate reductase</fullName>
        <shortName evidence="5">AGPR</shortName>
        <ecNumber evidence="5">1.2.1.38</ecNumber>
    </recommendedName>
    <alternativeName>
        <fullName evidence="5">N-acetyl-glutamate semialdehyde dehydrogenase</fullName>
        <shortName evidence="5">NAGSA dehydrogenase</shortName>
    </alternativeName>
</protein>
<gene>
    <name evidence="5" type="primary">argC</name>
    <name evidence="8" type="ORF">C7435_2401</name>
</gene>
<dbReference type="GO" id="GO:0003942">
    <property type="term" value="F:N-acetyl-gamma-glutamyl-phosphate reductase activity"/>
    <property type="evidence" value="ECO:0007669"/>
    <property type="project" value="UniProtKB-UniRule"/>
</dbReference>
<feature type="active site" evidence="5 6">
    <location>
        <position position="132"/>
    </location>
</feature>
<comment type="subcellular location">
    <subcellularLocation>
        <location evidence="5">Cytoplasm</location>
    </subcellularLocation>
</comment>
<comment type="function">
    <text evidence="5">Catalyzes the NADPH-dependent reduction of N-acetyl-5-glutamyl phosphate to yield N-acetyl-L-glutamate 5-semialdehyde.</text>
</comment>